<feature type="compositionally biased region" description="Polar residues" evidence="5">
    <location>
        <begin position="255"/>
        <end position="266"/>
    </location>
</feature>
<dbReference type="InterPro" id="IPR046483">
    <property type="entry name" value="DUF6576"/>
</dbReference>
<proteinExistence type="predicted"/>
<dbReference type="PATRIC" id="fig|1279009.4.peg.3638"/>
<feature type="transmembrane region" description="Helical" evidence="6">
    <location>
        <begin position="141"/>
        <end position="159"/>
    </location>
</feature>
<feature type="transmembrane region" description="Helical" evidence="6">
    <location>
        <begin position="20"/>
        <end position="40"/>
    </location>
</feature>
<name>M7N251_9BACT</name>
<feature type="transmembrane region" description="Helical" evidence="6">
    <location>
        <begin position="72"/>
        <end position="96"/>
    </location>
</feature>
<evidence type="ECO:0000256" key="2">
    <source>
        <dbReference type="ARBA" id="ARBA00022692"/>
    </source>
</evidence>
<dbReference type="PANTHER" id="PTHR43066">
    <property type="entry name" value="RHOMBOID-RELATED PROTEIN"/>
    <property type="match status" value="1"/>
</dbReference>
<dbReference type="STRING" id="1279009.ADICEAN_03596"/>
<feature type="transmembrane region" description="Helical" evidence="6">
    <location>
        <begin position="108"/>
        <end position="129"/>
    </location>
</feature>
<dbReference type="eggNOG" id="COG0705">
    <property type="taxonomic scope" value="Bacteria"/>
</dbReference>
<feature type="region of interest" description="Disordered" evidence="5">
    <location>
        <begin position="248"/>
        <end position="275"/>
    </location>
</feature>
<dbReference type="Gene3D" id="1.20.1540.10">
    <property type="entry name" value="Rhomboid-like"/>
    <property type="match status" value="1"/>
</dbReference>
<keyword evidence="3 6" id="KW-1133">Transmembrane helix</keyword>
<gene>
    <name evidence="9" type="ORF">ADICEAN_03596</name>
</gene>
<comment type="caution">
    <text evidence="9">The sequence shown here is derived from an EMBL/GenBank/DDBJ whole genome shotgun (WGS) entry which is preliminary data.</text>
</comment>
<organism evidence="9 10">
    <name type="scientific">Cesiribacter andamanensis AMV16</name>
    <dbReference type="NCBI Taxonomy" id="1279009"/>
    <lineage>
        <taxon>Bacteria</taxon>
        <taxon>Pseudomonadati</taxon>
        <taxon>Bacteroidota</taxon>
        <taxon>Cytophagia</taxon>
        <taxon>Cytophagales</taxon>
        <taxon>Cesiribacteraceae</taxon>
        <taxon>Cesiribacter</taxon>
    </lineage>
</organism>
<evidence type="ECO:0000313" key="9">
    <source>
        <dbReference type="EMBL" id="EMR01271.1"/>
    </source>
</evidence>
<keyword evidence="4 6" id="KW-0472">Membrane</keyword>
<keyword evidence="2 6" id="KW-0812">Transmembrane</keyword>
<dbReference type="Proteomes" id="UP000011910">
    <property type="component" value="Unassembled WGS sequence"/>
</dbReference>
<dbReference type="InterPro" id="IPR022764">
    <property type="entry name" value="Peptidase_S54_rhomboid_dom"/>
</dbReference>
<feature type="transmembrane region" description="Helical" evidence="6">
    <location>
        <begin position="166"/>
        <end position="185"/>
    </location>
</feature>
<reference evidence="9 10" key="1">
    <citation type="journal article" date="2013" name="Genome Announc.">
        <title>Draft Genome Sequence of Cesiribacter andamanensis Strain AMV16T, Isolated from a Soil Sample from a Mud Volcano in the Andaman Islands, India.</title>
        <authorList>
            <person name="Shivaji S."/>
            <person name="Ara S."/>
            <person name="Begum Z."/>
            <person name="Srinivas T.N."/>
            <person name="Singh A."/>
            <person name="Kumar Pinnaka A."/>
        </authorList>
    </citation>
    <scope>NUCLEOTIDE SEQUENCE [LARGE SCALE GENOMIC DNA]</scope>
    <source>
        <strain evidence="9 10">AMV16</strain>
    </source>
</reference>
<evidence type="ECO:0000256" key="4">
    <source>
        <dbReference type="ARBA" id="ARBA00023136"/>
    </source>
</evidence>
<dbReference type="InterPro" id="IPR035952">
    <property type="entry name" value="Rhomboid-like_sf"/>
</dbReference>
<evidence type="ECO:0000256" key="5">
    <source>
        <dbReference type="SAM" id="MobiDB-lite"/>
    </source>
</evidence>
<evidence type="ECO:0000259" key="7">
    <source>
        <dbReference type="Pfam" id="PF01694"/>
    </source>
</evidence>
<dbReference type="GO" id="GO:0016020">
    <property type="term" value="C:membrane"/>
    <property type="evidence" value="ECO:0007669"/>
    <property type="project" value="UniProtKB-SubCell"/>
</dbReference>
<accession>M7N251</accession>
<feature type="domain" description="DUF6576" evidence="8">
    <location>
        <begin position="273"/>
        <end position="307"/>
    </location>
</feature>
<feature type="domain" description="Peptidase S54 rhomboid" evidence="7">
    <location>
        <begin position="68"/>
        <end position="216"/>
    </location>
</feature>
<evidence type="ECO:0000256" key="1">
    <source>
        <dbReference type="ARBA" id="ARBA00004141"/>
    </source>
</evidence>
<evidence type="ECO:0000256" key="3">
    <source>
        <dbReference type="ARBA" id="ARBA00022989"/>
    </source>
</evidence>
<dbReference type="PANTHER" id="PTHR43066:SF11">
    <property type="entry name" value="PEPTIDASE S54 RHOMBOID DOMAIN-CONTAINING PROTEIN"/>
    <property type="match status" value="1"/>
</dbReference>
<evidence type="ECO:0000259" key="8">
    <source>
        <dbReference type="Pfam" id="PF20216"/>
    </source>
</evidence>
<dbReference type="SUPFAM" id="SSF144091">
    <property type="entry name" value="Rhomboid-like"/>
    <property type="match status" value="1"/>
</dbReference>
<dbReference type="GO" id="GO:0004252">
    <property type="term" value="F:serine-type endopeptidase activity"/>
    <property type="evidence" value="ECO:0007669"/>
    <property type="project" value="InterPro"/>
</dbReference>
<dbReference type="OrthoDB" id="680602at2"/>
<dbReference type="Pfam" id="PF20216">
    <property type="entry name" value="DUF6576"/>
    <property type="match status" value="1"/>
</dbReference>
<dbReference type="RefSeq" id="WP_009196976.1">
    <property type="nucleotide sequence ID" value="NZ_AODQ01000129.1"/>
</dbReference>
<feature type="transmembrane region" description="Helical" evidence="6">
    <location>
        <begin position="197"/>
        <end position="214"/>
    </location>
</feature>
<dbReference type="AlphaFoldDB" id="M7N251"/>
<evidence type="ECO:0000256" key="6">
    <source>
        <dbReference type="SAM" id="Phobius"/>
    </source>
</evidence>
<comment type="subcellular location">
    <subcellularLocation>
        <location evidence="1">Membrane</location>
        <topology evidence="1">Multi-pass membrane protein</topology>
    </subcellularLocation>
</comment>
<keyword evidence="10" id="KW-1185">Reference proteome</keyword>
<sequence length="308" mass="34402">MNGFFEELKNAFNRPNNGLYRIILINMLVFAVLIVLRVILNLSGGGAIYEWIMNQLMMPASVGAFLQKPWTVITYMFTHVDFFHILFNLLFLYWFGQLIMEYLGSKKFVNIYVLGGLAGGITFLLIYNLLPYYQPMVPRSVLLGASAGVSAIIVAAATLQPNHSFFLLFIGPVKIKYIAIFWVVFKSFAGLDGPNAGGELAHLGGALLGWVYIVQLRRGPDIGAWVSGSLDWVGGLFNRSARIKVSHRREKAYTTPRSSFRSQQQKPGGPMKASQDEIDAILDKISAQGYESLTKEEKQKLFEASKKS</sequence>
<dbReference type="GO" id="GO:0006508">
    <property type="term" value="P:proteolysis"/>
    <property type="evidence" value="ECO:0007669"/>
    <property type="project" value="UniProtKB-KW"/>
</dbReference>
<keyword evidence="9" id="KW-0378">Hydrolase</keyword>
<evidence type="ECO:0000313" key="10">
    <source>
        <dbReference type="Proteomes" id="UP000011910"/>
    </source>
</evidence>
<protein>
    <submittedName>
        <fullName evidence="9">Rhomboid family protease GlpG</fullName>
    </submittedName>
</protein>
<dbReference type="Pfam" id="PF01694">
    <property type="entry name" value="Rhomboid"/>
    <property type="match status" value="1"/>
</dbReference>
<keyword evidence="9" id="KW-0645">Protease</keyword>
<dbReference type="EMBL" id="AODQ01000129">
    <property type="protein sequence ID" value="EMR01271.1"/>
    <property type="molecule type" value="Genomic_DNA"/>
</dbReference>